<evidence type="ECO:0000313" key="1">
    <source>
        <dbReference type="EMBL" id="WFD09767.1"/>
    </source>
</evidence>
<sequence>MNNEVQVMPSTVSIIDSVNLNQLANTMTKIGQMQSVIQKTLRQNHDFGVVPGTKKPTLLKPGAEKILMLLGLRSEFEIVDSTRDFENGFFQYQVRCRLYKNEMLITEGLGACNTRESKYKKLDPFTIDNTILKMAKKRALVDATLLVSSLSDIFTQDLEDMDLNGTNIDESSKQTYTDTSGTISKAQAKRMFAIAQGSVDTVKEIIGKYGYTSSEDVKKTDYNKICEEIESKLKDDFEGTPLS</sequence>
<dbReference type="EMBL" id="CP120733">
    <property type="protein sequence ID" value="WFD09767.1"/>
    <property type="molecule type" value="Genomic_DNA"/>
</dbReference>
<accession>A0ABY8EA04</accession>
<gene>
    <name evidence="1" type="ORF">P4S50_15420</name>
</gene>
<evidence type="ECO:0000313" key="2">
    <source>
        <dbReference type="Proteomes" id="UP001222800"/>
    </source>
</evidence>
<protein>
    <recommendedName>
        <fullName evidence="3">ERF superfamily protein</fullName>
    </recommendedName>
</protein>
<dbReference type="RefSeq" id="WP_277731710.1">
    <property type="nucleotide sequence ID" value="NZ_CP120733.1"/>
</dbReference>
<dbReference type="Proteomes" id="UP001222800">
    <property type="component" value="Chromosome"/>
</dbReference>
<reference evidence="1 2" key="1">
    <citation type="submission" date="2023-03" db="EMBL/GenBank/DDBJ databases">
        <title>Complete genome sequence of Tepidibacter sp. SWIR-1, isolated from a deep-sea hydrothermal vent.</title>
        <authorList>
            <person name="Li X."/>
        </authorList>
    </citation>
    <scope>NUCLEOTIDE SEQUENCE [LARGE SCALE GENOMIC DNA]</scope>
    <source>
        <strain evidence="1 2">SWIR-1</strain>
    </source>
</reference>
<organism evidence="1 2">
    <name type="scientific">Tepidibacter hydrothermalis</name>
    <dbReference type="NCBI Taxonomy" id="3036126"/>
    <lineage>
        <taxon>Bacteria</taxon>
        <taxon>Bacillati</taxon>
        <taxon>Bacillota</taxon>
        <taxon>Clostridia</taxon>
        <taxon>Peptostreptococcales</taxon>
        <taxon>Peptostreptococcaceae</taxon>
        <taxon>Tepidibacter</taxon>
    </lineage>
</organism>
<proteinExistence type="predicted"/>
<keyword evidence="2" id="KW-1185">Reference proteome</keyword>
<evidence type="ECO:0008006" key="3">
    <source>
        <dbReference type="Google" id="ProtNLM"/>
    </source>
</evidence>
<name>A0ABY8EA04_9FIRM</name>